<dbReference type="InterPro" id="IPR054384">
    <property type="entry name" value="SecDF_P1_head"/>
</dbReference>
<feature type="transmembrane region" description="Helical" evidence="12">
    <location>
        <begin position="646"/>
        <end position="663"/>
    </location>
</feature>
<dbReference type="HAMAP" id="MF_01463_B">
    <property type="entry name" value="SecD_B"/>
    <property type="match status" value="1"/>
</dbReference>
<evidence type="ECO:0000256" key="4">
    <source>
        <dbReference type="ARBA" id="ARBA00022692"/>
    </source>
</evidence>
<dbReference type="Pfam" id="PF07549">
    <property type="entry name" value="Sec_GG"/>
    <property type="match status" value="2"/>
</dbReference>
<feature type="transmembrane region" description="Helical" evidence="12">
    <location>
        <begin position="567"/>
        <end position="588"/>
    </location>
</feature>
<dbReference type="STRING" id="555088.DealDRAFT_1394"/>
<dbReference type="EMBL" id="ACJM01000006">
    <property type="protein sequence ID" value="EEG77674.1"/>
    <property type="molecule type" value="Genomic_DNA"/>
</dbReference>
<evidence type="ECO:0000256" key="7">
    <source>
        <dbReference type="ARBA" id="ARBA00023010"/>
    </source>
</evidence>
<dbReference type="InterPro" id="IPR048634">
    <property type="entry name" value="SecD_SecF_C"/>
</dbReference>
<feature type="transmembrane region" description="Helical" evidence="12">
    <location>
        <begin position="239"/>
        <end position="257"/>
    </location>
</feature>
<feature type="domain" description="Protein export membrane protein SecD/SecF C-terminal" evidence="15">
    <location>
        <begin position="519"/>
        <end position="698"/>
    </location>
</feature>
<dbReference type="eggNOG" id="COG0341">
    <property type="taxonomic scope" value="Bacteria"/>
</dbReference>
<dbReference type="Proteomes" id="UP000006443">
    <property type="component" value="Unassembled WGS sequence"/>
</dbReference>
<dbReference type="GO" id="GO:0005886">
    <property type="term" value="C:plasma membrane"/>
    <property type="evidence" value="ECO:0007669"/>
    <property type="project" value="UniProtKB-SubCell"/>
</dbReference>
<comment type="similarity">
    <text evidence="10">In the C-terminal section; belongs to the SecD/SecF family. SecF subfamily.</text>
</comment>
<dbReference type="Gene3D" id="3.30.70.3400">
    <property type="match status" value="1"/>
</dbReference>
<dbReference type="GO" id="GO:0043952">
    <property type="term" value="P:protein transport by the Sec complex"/>
    <property type="evidence" value="ECO:0007669"/>
    <property type="project" value="UniProtKB-UniRule"/>
</dbReference>
<feature type="transmembrane region" description="Helical" evidence="12">
    <location>
        <begin position="669"/>
        <end position="696"/>
    </location>
</feature>
<dbReference type="Pfam" id="PF21760">
    <property type="entry name" value="SecD_1st"/>
    <property type="match status" value="1"/>
</dbReference>
<dbReference type="HAMAP" id="MF_01464_B">
    <property type="entry name" value="SecF_B"/>
    <property type="match status" value="1"/>
</dbReference>
<dbReference type="InterPro" id="IPR048631">
    <property type="entry name" value="SecD_1st"/>
</dbReference>
<organism evidence="18 19">
    <name type="scientific">Dethiobacter alkaliphilus AHT 1</name>
    <dbReference type="NCBI Taxonomy" id="555088"/>
    <lineage>
        <taxon>Bacteria</taxon>
        <taxon>Bacillati</taxon>
        <taxon>Bacillota</taxon>
        <taxon>Dethiobacteria</taxon>
        <taxon>Dethiobacterales</taxon>
        <taxon>Dethiobacteraceae</taxon>
        <taxon>Dethiobacter</taxon>
    </lineage>
</organism>
<feature type="chain" id="PRO_5038550603" description="Multifunctional fusion protein" evidence="14">
    <location>
        <begin position="24"/>
        <end position="710"/>
    </location>
</feature>
<dbReference type="InterPro" id="IPR022645">
    <property type="entry name" value="SecD/SecF_bac"/>
</dbReference>
<evidence type="ECO:0000256" key="11">
    <source>
        <dbReference type="ARBA" id="ARBA00061053"/>
    </source>
</evidence>
<evidence type="ECO:0000256" key="14">
    <source>
        <dbReference type="SAM" id="SignalP"/>
    </source>
</evidence>
<dbReference type="InterPro" id="IPR005791">
    <property type="entry name" value="SecD"/>
</dbReference>
<evidence type="ECO:0000256" key="10">
    <source>
        <dbReference type="ARBA" id="ARBA00060856"/>
    </source>
</evidence>
<name>C0GFY5_DETAL</name>
<dbReference type="PANTHER" id="PTHR30081:SF1">
    <property type="entry name" value="PROTEIN TRANSLOCASE SUBUNIT SECD"/>
    <property type="match status" value="1"/>
</dbReference>
<evidence type="ECO:0000256" key="12">
    <source>
        <dbReference type="HAMAP-Rule" id="MF_01463"/>
    </source>
</evidence>
<keyword evidence="14" id="KW-0732">Signal</keyword>
<dbReference type="eggNOG" id="COG0342">
    <property type="taxonomic scope" value="Bacteria"/>
</dbReference>
<keyword evidence="6 12" id="KW-1133">Transmembrane helix</keyword>
<protein>
    <recommendedName>
        <fullName evidence="12 13">Multifunctional fusion protein</fullName>
    </recommendedName>
    <domain>
        <recommendedName>
            <fullName evidence="12">Protein translocase subunit SecD</fullName>
        </recommendedName>
    </domain>
    <domain>
        <recommendedName>
            <fullName evidence="13">Protein-export membrane protein SecF</fullName>
        </recommendedName>
    </domain>
</protein>
<feature type="transmembrane region" description="Helical" evidence="12">
    <location>
        <begin position="262"/>
        <end position="282"/>
    </location>
</feature>
<feature type="domain" description="Protein translocase subunit SecDF P1" evidence="16">
    <location>
        <begin position="61"/>
        <end position="118"/>
    </location>
</feature>
<evidence type="ECO:0000256" key="13">
    <source>
        <dbReference type="HAMAP-Rule" id="MF_01464"/>
    </source>
</evidence>
<keyword evidence="19" id="KW-1185">Reference proteome</keyword>
<comment type="subcellular location">
    <subcellularLocation>
        <location evidence="1 12">Cell membrane</location>
        <topology evidence="1 12">Multi-pass membrane protein</topology>
    </subcellularLocation>
</comment>
<keyword evidence="5 12" id="KW-0653">Protein transport</keyword>
<dbReference type="FunFam" id="1.20.1640.10:FF:000004">
    <property type="entry name" value="Protein translocase subunit SecD"/>
    <property type="match status" value="1"/>
</dbReference>
<dbReference type="PANTHER" id="PTHR30081">
    <property type="entry name" value="PROTEIN-EXPORT MEMBRANE PROTEIN SEC"/>
    <property type="match status" value="1"/>
</dbReference>
<dbReference type="InterPro" id="IPR055344">
    <property type="entry name" value="SecD_SecF_C_bact"/>
</dbReference>
<dbReference type="Gene3D" id="3.30.1360.200">
    <property type="match status" value="1"/>
</dbReference>
<dbReference type="OrthoDB" id="9805019at2"/>
<keyword evidence="7 12" id="KW-0811">Translocation</keyword>
<comment type="similarity">
    <text evidence="12">Belongs to the SecD/SecF family. SecD subfamily.</text>
</comment>
<comment type="subunit">
    <text evidence="12">Forms a complex with SecF. Part of the essential Sec protein translocation apparatus which comprises SecA, SecYEG and auxiliary proteins SecDF. Other proteins may also be involved.</text>
</comment>
<feature type="transmembrane region" description="Helical" evidence="12">
    <location>
        <begin position="543"/>
        <end position="560"/>
    </location>
</feature>
<feature type="transmembrane region" description="Helical" evidence="12">
    <location>
        <begin position="330"/>
        <end position="355"/>
    </location>
</feature>
<feature type="transmembrane region" description="Helical" evidence="12">
    <location>
        <begin position="361"/>
        <end position="385"/>
    </location>
</feature>
<dbReference type="NCBIfam" id="TIGR00916">
    <property type="entry name" value="2A0604s01"/>
    <property type="match status" value="2"/>
</dbReference>
<keyword evidence="2 12" id="KW-0813">Transport</keyword>
<feature type="transmembrane region" description="Helical" evidence="12">
    <location>
        <begin position="420"/>
        <end position="445"/>
    </location>
</feature>
<feature type="signal peptide" evidence="14">
    <location>
        <begin position="1"/>
        <end position="23"/>
    </location>
</feature>
<evidence type="ECO:0000259" key="16">
    <source>
        <dbReference type="Pfam" id="PF21760"/>
    </source>
</evidence>
<proteinExistence type="inferred from homology"/>
<evidence type="ECO:0000313" key="19">
    <source>
        <dbReference type="Proteomes" id="UP000006443"/>
    </source>
</evidence>
<evidence type="ECO:0000256" key="1">
    <source>
        <dbReference type="ARBA" id="ARBA00004651"/>
    </source>
</evidence>
<keyword evidence="8 12" id="KW-0472">Membrane</keyword>
<gene>
    <name evidence="12" type="primary">secD</name>
    <name evidence="13" type="synonym">secF</name>
    <name evidence="18" type="ORF">DealDRAFT_1394</name>
</gene>
<keyword evidence="4 12" id="KW-0812">Transmembrane</keyword>
<evidence type="ECO:0000256" key="9">
    <source>
        <dbReference type="ARBA" id="ARBA00059018"/>
    </source>
</evidence>
<dbReference type="GO" id="GO:0006605">
    <property type="term" value="P:protein targeting"/>
    <property type="evidence" value="ECO:0007669"/>
    <property type="project" value="UniProtKB-UniRule"/>
</dbReference>
<dbReference type="Pfam" id="PF02355">
    <property type="entry name" value="SecD_SecF_C"/>
    <property type="match status" value="2"/>
</dbReference>
<dbReference type="SUPFAM" id="SSF82866">
    <property type="entry name" value="Multidrug efflux transporter AcrB transmembrane domain"/>
    <property type="match status" value="2"/>
</dbReference>
<dbReference type="Gene3D" id="1.20.1640.10">
    <property type="entry name" value="Multidrug efflux transporter AcrB transmembrane domain"/>
    <property type="match status" value="2"/>
</dbReference>
<accession>C0GFY5</accession>
<keyword evidence="3 12" id="KW-1003">Cell membrane</keyword>
<feature type="transmembrane region" description="Helical" evidence="12">
    <location>
        <begin position="594"/>
        <end position="615"/>
    </location>
</feature>
<comment type="similarity">
    <text evidence="13">Belongs to the SecD/SecF family. SecF subfamily.</text>
</comment>
<dbReference type="AlphaFoldDB" id="C0GFY5"/>
<dbReference type="GO" id="GO:0015450">
    <property type="term" value="F:protein-transporting ATPase activity"/>
    <property type="evidence" value="ECO:0007669"/>
    <property type="project" value="InterPro"/>
</dbReference>
<dbReference type="NCBIfam" id="TIGR00966">
    <property type="entry name" value="transloc_SecF"/>
    <property type="match status" value="1"/>
</dbReference>
<evidence type="ECO:0000256" key="3">
    <source>
        <dbReference type="ARBA" id="ARBA00022475"/>
    </source>
</evidence>
<dbReference type="InterPro" id="IPR022813">
    <property type="entry name" value="SecD/SecF_arch_bac"/>
</dbReference>
<dbReference type="PRINTS" id="PR01755">
    <property type="entry name" value="SECFTRNLCASE"/>
</dbReference>
<comment type="similarity">
    <text evidence="11">In the N-terminal section; belongs to the SecD/SecF family. SecD subfamily.</text>
</comment>
<sequence length="710" mass="76526">MKNNRLLTLVVVVVLLLAASGLAVNQAVNNMNLGLDLRGGVYVLYQAVEADDTGAVGTDRIDRAISVIRNRIDGLGVAEPVIQREGDDRIRVELAGIEDQQAAREVIGRTAMLTFVGPDGETILTGGDLRNAGVTFDERNRPAVSLEFSPEGTRKFAEATEKYLGQIIYIQLDDEVISNPEVRTIITDGNAIITNQENVEEASNLALMLRSGALPVELVELETRAVGPTLGQDSLNRSVQAGVAGLILVLVFMLVYYRVFGIIASVSLITYLALVFSLLTAINATMTLFGIAGLILSVGMAVDANVIIFERIKEEIKTGRTMRTSIEAGFDHAFSAILDANVTTLIAAAILFYFATGPVRGFAVTLSIGILASMVTAIFLTRYLLRSFNKAEILRTPQNDAAKDAGVLAGGVNFVGMRKIAFILSAVLIIVGIASMGTAGMNFGIDFTGGTNIHLNIGQDFTLEEAREVLEPLGLEGATLQQVGATGLGEGQAQELLIKAHELTPEEQDAVLAAFQEQYNITTDDYSVESVGAVVGGELTRQALIALLLASIAMIAYITLRFEYRFALSAIVALLHDALIVLAFFSVFRVEVNGPFIAAILFILGYSINDTIVIFDRVRENLKNRHKDKLTEVVNMSIRSSLRRSIITSLTTLLVLLTMYIFGGVTLQAFISALLVGVFAGTYSSIFIASPVWLSWKEAEAGKNTRTKTA</sequence>
<evidence type="ECO:0000256" key="2">
    <source>
        <dbReference type="ARBA" id="ARBA00022448"/>
    </source>
</evidence>
<dbReference type="GO" id="GO:0065002">
    <property type="term" value="P:intracellular protein transmembrane transport"/>
    <property type="evidence" value="ECO:0007669"/>
    <property type="project" value="UniProtKB-UniRule"/>
</dbReference>
<dbReference type="Pfam" id="PF22599">
    <property type="entry name" value="SecDF_P1_head"/>
    <property type="match status" value="1"/>
</dbReference>
<evidence type="ECO:0000256" key="8">
    <source>
        <dbReference type="ARBA" id="ARBA00023136"/>
    </source>
</evidence>
<feature type="domain" description="SecDF P1 head subdomain" evidence="17">
    <location>
        <begin position="121"/>
        <end position="216"/>
    </location>
</feature>
<evidence type="ECO:0000313" key="18">
    <source>
        <dbReference type="EMBL" id="EEG77674.1"/>
    </source>
</evidence>
<evidence type="ECO:0000259" key="15">
    <source>
        <dbReference type="Pfam" id="PF02355"/>
    </source>
</evidence>
<dbReference type="NCBIfam" id="TIGR01129">
    <property type="entry name" value="secD"/>
    <property type="match status" value="1"/>
</dbReference>
<dbReference type="FunFam" id="1.20.1640.10:FF:000024">
    <property type="entry name" value="Multifunctional fusion protein"/>
    <property type="match status" value="1"/>
</dbReference>
<dbReference type="InterPro" id="IPR022646">
    <property type="entry name" value="SecD/SecF_CS"/>
</dbReference>
<dbReference type="InterPro" id="IPR005665">
    <property type="entry name" value="SecF_bac"/>
</dbReference>
<feature type="domain" description="Protein export membrane protein SecD/SecF C-terminal" evidence="15">
    <location>
        <begin position="221"/>
        <end position="388"/>
    </location>
</feature>
<evidence type="ECO:0000259" key="17">
    <source>
        <dbReference type="Pfam" id="PF22599"/>
    </source>
</evidence>
<comment type="caution">
    <text evidence="18">The sequence shown here is derived from an EMBL/GenBank/DDBJ whole genome shotgun (WGS) entry which is preliminary data.</text>
</comment>
<comment type="caution">
    <text evidence="12">Lacks conserved residue(s) required for the propagation of feature annotation.</text>
</comment>
<feature type="transmembrane region" description="Helical" evidence="12">
    <location>
        <begin position="288"/>
        <end position="309"/>
    </location>
</feature>
<evidence type="ECO:0000256" key="5">
    <source>
        <dbReference type="ARBA" id="ARBA00022927"/>
    </source>
</evidence>
<evidence type="ECO:0000256" key="6">
    <source>
        <dbReference type="ARBA" id="ARBA00022989"/>
    </source>
</evidence>
<comment type="subunit">
    <text evidence="13">Forms a complex with SecD. Part of the essential Sec protein translocation apparatus which comprises SecA, SecYEG and auxiliary proteins SecDF. Other proteins may also be involved.</text>
</comment>
<reference evidence="18 19" key="1">
    <citation type="submission" date="2009-02" db="EMBL/GenBank/DDBJ databases">
        <title>Sequencing of the draft genome and assembly of Dethiobacter alkaliphilus AHT 1.</title>
        <authorList>
            <consortium name="US DOE Joint Genome Institute (JGI-PGF)"/>
            <person name="Lucas S."/>
            <person name="Copeland A."/>
            <person name="Lapidus A."/>
            <person name="Glavina del Rio T."/>
            <person name="Dalin E."/>
            <person name="Tice H."/>
            <person name="Bruce D."/>
            <person name="Goodwin L."/>
            <person name="Pitluck S."/>
            <person name="Larimer F."/>
            <person name="Land M.L."/>
            <person name="Hauser L."/>
            <person name="Muyzer G."/>
        </authorList>
    </citation>
    <scope>NUCLEOTIDE SEQUENCE [LARGE SCALE GENOMIC DNA]</scope>
    <source>
        <strain evidence="18 19">AHT 1</strain>
    </source>
</reference>
<dbReference type="RefSeq" id="WP_008516114.1">
    <property type="nucleotide sequence ID" value="NZ_ACJM01000006.1"/>
</dbReference>
<comment type="function">
    <text evidence="9 12">Part of the Sec protein translocase complex. Interacts with the SecYEG preprotein conducting channel. SecDF uses the proton motive force (PMF) to complete protein translocation after the ATP-dependent function of SecA.</text>
</comment>